<dbReference type="EMBL" id="GG692403">
    <property type="protein sequence ID" value="EER30576.1"/>
    <property type="molecule type" value="Genomic_DNA"/>
</dbReference>
<evidence type="ECO:0008006" key="5">
    <source>
        <dbReference type="Google" id="ProtNLM"/>
    </source>
</evidence>
<dbReference type="AlphaFoldDB" id="C5MHM9"/>
<evidence type="ECO:0000259" key="2">
    <source>
        <dbReference type="Pfam" id="PF17184"/>
    </source>
</evidence>
<evidence type="ECO:0000313" key="4">
    <source>
        <dbReference type="Proteomes" id="UP000002037"/>
    </source>
</evidence>
<evidence type="ECO:0000313" key="3">
    <source>
        <dbReference type="EMBL" id="EER30576.1"/>
    </source>
</evidence>
<dbReference type="GeneID" id="8300988"/>
<feature type="domain" description="Rit1 N-terminal" evidence="2">
    <location>
        <begin position="21"/>
        <end position="277"/>
    </location>
</feature>
<dbReference type="OrthoDB" id="45256at2759"/>
<name>C5MHM9_CANTT</name>
<dbReference type="PANTHER" id="PTHR31811">
    <property type="entry name" value="TRNA A64-2'-O-RIBOSYLPHOSPHATE TRANSFERASE"/>
    <property type="match status" value="1"/>
</dbReference>
<proteinExistence type="predicted"/>
<dbReference type="InterPro" id="IPR033449">
    <property type="entry name" value="Rit1_N"/>
</dbReference>
<dbReference type="PANTHER" id="PTHR31811:SF0">
    <property type="entry name" value="TRNA A64-2'-O-RIBOSYLPHOSPHATE TRANSFERASE"/>
    <property type="match status" value="1"/>
</dbReference>
<sequence>MTFTQPIFNVNNDINEINKDLKKSSLSLKNRLQSILHDYQFVKAVHHAIEYPLVANERCGTWYVPPKERQDTCYFKSTDGHTNVWTFSLRRLNLHLLPLIESSGGVTVVDSTRRGKLMPDALSKTIPIWCAVVNSVLYREGDWLKTPLSMVSESEHNSINKLIPSFVAEVKRMGLLDGCERLQKPLVPTWYYPSCGEQSIDDSVYNICCVSASRKVDVHKQVNVNSTISFDYVQGSADDHELWAPSHLRADVFWDVCDKITHDGYITIGDSELEEIINGYKQSSGSLDAHSLGETGITVGKIESDIPYSLLNPDATTIVFHEQYSVVDIPETKSVVHHRISNNKKGANILRSILPQLPLTVPCTILCDSGRDMSVGIAIILLCLNFDLDWKRTTEPPKITKTLIKQHLSKVSHVCRANPSRSTLQSVNTYLFSL</sequence>
<keyword evidence="4" id="KW-1185">Reference proteome</keyword>
<dbReference type="HOGENOM" id="CLU_027654_1_1_1"/>
<protein>
    <recommendedName>
        <fullName evidence="5">tRNA A64-2'-O-ribosylphosphate transferase</fullName>
    </recommendedName>
</protein>
<dbReference type="Proteomes" id="UP000002037">
    <property type="component" value="Unassembled WGS sequence"/>
</dbReference>
<dbReference type="KEGG" id="ctp:CTRG_05572"/>
<accession>C5MHM9</accession>
<dbReference type="VEuPathDB" id="FungiDB:CTRG_05572"/>
<dbReference type="eggNOG" id="KOG2634">
    <property type="taxonomic scope" value="Eukaryota"/>
</dbReference>
<dbReference type="InterPro" id="IPR033421">
    <property type="entry name" value="Rit1_DUSP-like"/>
</dbReference>
<dbReference type="GO" id="GO:0043399">
    <property type="term" value="F:tRNA adenosine(64)-2'-O-ribosylphosphate transferase activity"/>
    <property type="evidence" value="ECO:0007669"/>
    <property type="project" value="InterPro"/>
</dbReference>
<dbReference type="Pfam" id="PF17184">
    <property type="entry name" value="Rit1_C"/>
    <property type="match status" value="1"/>
</dbReference>
<dbReference type="InterPro" id="IPR007306">
    <property type="entry name" value="Rit1"/>
</dbReference>
<feature type="domain" description="Rit1 DUSP-like" evidence="1">
    <location>
        <begin position="335"/>
        <end position="431"/>
    </location>
</feature>
<organism evidence="3 4">
    <name type="scientific">Candida tropicalis (strain ATCC MYA-3404 / T1)</name>
    <name type="common">Yeast</name>
    <dbReference type="NCBI Taxonomy" id="294747"/>
    <lineage>
        <taxon>Eukaryota</taxon>
        <taxon>Fungi</taxon>
        <taxon>Dikarya</taxon>
        <taxon>Ascomycota</taxon>
        <taxon>Saccharomycotina</taxon>
        <taxon>Pichiomycetes</taxon>
        <taxon>Debaryomycetaceae</taxon>
        <taxon>Candida/Lodderomyces clade</taxon>
        <taxon>Candida</taxon>
    </lineage>
</organism>
<gene>
    <name evidence="3" type="ORF">CTRG_05572</name>
</gene>
<dbReference type="GO" id="GO:0019988">
    <property type="term" value="P:charged-tRNA amino acid modification"/>
    <property type="evidence" value="ECO:0007669"/>
    <property type="project" value="InterPro"/>
</dbReference>
<dbReference type="Pfam" id="PF04179">
    <property type="entry name" value="Init_tRNA_PT"/>
    <property type="match status" value="1"/>
</dbReference>
<dbReference type="PIRSF" id="PIRSF007747">
    <property type="entry name" value="Ribosyl_Ptfrase"/>
    <property type="match status" value="1"/>
</dbReference>
<reference evidence="3 4" key="1">
    <citation type="journal article" date="2009" name="Nature">
        <title>Evolution of pathogenicity and sexual reproduction in eight Candida genomes.</title>
        <authorList>
            <person name="Butler G."/>
            <person name="Rasmussen M.D."/>
            <person name="Lin M.F."/>
            <person name="Santos M.A."/>
            <person name="Sakthikumar S."/>
            <person name="Munro C.A."/>
            <person name="Rheinbay E."/>
            <person name="Grabherr M."/>
            <person name="Forche A."/>
            <person name="Reedy J.L."/>
            <person name="Agrafioti I."/>
            <person name="Arnaud M.B."/>
            <person name="Bates S."/>
            <person name="Brown A.J."/>
            <person name="Brunke S."/>
            <person name="Costanzo M.C."/>
            <person name="Fitzpatrick D.A."/>
            <person name="de Groot P.W."/>
            <person name="Harris D."/>
            <person name="Hoyer L.L."/>
            <person name="Hube B."/>
            <person name="Klis F.M."/>
            <person name="Kodira C."/>
            <person name="Lennard N."/>
            <person name="Logue M.E."/>
            <person name="Martin R."/>
            <person name="Neiman A.M."/>
            <person name="Nikolaou E."/>
            <person name="Quail M.A."/>
            <person name="Quinn J."/>
            <person name="Santos M.C."/>
            <person name="Schmitzberger F.F."/>
            <person name="Sherlock G."/>
            <person name="Shah P."/>
            <person name="Silverstein K.A."/>
            <person name="Skrzypek M.S."/>
            <person name="Soll D."/>
            <person name="Staggs R."/>
            <person name="Stansfield I."/>
            <person name="Stumpf M.P."/>
            <person name="Sudbery P.E."/>
            <person name="Srikantha T."/>
            <person name="Zeng Q."/>
            <person name="Berman J."/>
            <person name="Berriman M."/>
            <person name="Heitman J."/>
            <person name="Gow N.A."/>
            <person name="Lorenz M.C."/>
            <person name="Birren B.W."/>
            <person name="Kellis M."/>
            <person name="Cuomo C.A."/>
        </authorList>
    </citation>
    <scope>NUCLEOTIDE SEQUENCE [LARGE SCALE GENOMIC DNA]</scope>
    <source>
        <strain evidence="4">ATCC MYA-3404 / T1</strain>
    </source>
</reference>
<evidence type="ECO:0000259" key="1">
    <source>
        <dbReference type="Pfam" id="PF04179"/>
    </source>
</evidence>
<dbReference type="RefSeq" id="XP_002551274.1">
    <property type="nucleotide sequence ID" value="XM_002551228.1"/>
</dbReference>
<dbReference type="GO" id="GO:0005737">
    <property type="term" value="C:cytoplasm"/>
    <property type="evidence" value="ECO:0007669"/>
    <property type="project" value="TreeGrafter"/>
</dbReference>